<dbReference type="AlphaFoldDB" id="F4PNI8"/>
<evidence type="ECO:0000313" key="1">
    <source>
        <dbReference type="EMBL" id="EGG23041.1"/>
    </source>
</evidence>
<gene>
    <name evidence="1" type="ORF">DFA_05171</name>
</gene>
<evidence type="ECO:0000313" key="2">
    <source>
        <dbReference type="Proteomes" id="UP000007797"/>
    </source>
</evidence>
<keyword evidence="2" id="KW-1185">Reference proteome</keyword>
<organism evidence="1 2">
    <name type="scientific">Cavenderia fasciculata</name>
    <name type="common">Slime mold</name>
    <name type="synonym">Dictyostelium fasciculatum</name>
    <dbReference type="NCBI Taxonomy" id="261658"/>
    <lineage>
        <taxon>Eukaryota</taxon>
        <taxon>Amoebozoa</taxon>
        <taxon>Evosea</taxon>
        <taxon>Eumycetozoa</taxon>
        <taxon>Dictyostelia</taxon>
        <taxon>Acytosteliales</taxon>
        <taxon>Cavenderiaceae</taxon>
        <taxon>Cavenderia</taxon>
    </lineage>
</organism>
<dbReference type="Proteomes" id="UP000007797">
    <property type="component" value="Unassembled WGS sequence"/>
</dbReference>
<name>F4PNI8_CACFS</name>
<dbReference type="EMBL" id="GL883008">
    <property type="protein sequence ID" value="EGG23041.1"/>
    <property type="molecule type" value="Genomic_DNA"/>
</dbReference>
<dbReference type="KEGG" id="dfa:DFA_05171"/>
<reference evidence="2" key="1">
    <citation type="journal article" date="2011" name="Genome Res.">
        <title>Phylogeny-wide analysis of social amoeba genomes highlights ancient origins for complex intercellular communication.</title>
        <authorList>
            <person name="Heidel A.J."/>
            <person name="Lawal H.M."/>
            <person name="Felder M."/>
            <person name="Schilde C."/>
            <person name="Helps N.R."/>
            <person name="Tunggal B."/>
            <person name="Rivero F."/>
            <person name="John U."/>
            <person name="Schleicher M."/>
            <person name="Eichinger L."/>
            <person name="Platzer M."/>
            <person name="Noegel A.A."/>
            <person name="Schaap P."/>
            <person name="Gloeckner G."/>
        </authorList>
    </citation>
    <scope>NUCLEOTIDE SEQUENCE [LARGE SCALE GENOMIC DNA]</scope>
    <source>
        <strain evidence="2">SH3</strain>
    </source>
</reference>
<sequence>MNDNNVIDCNRYDTDTDTDTAPILCCS</sequence>
<accession>F4PNI8</accession>
<proteinExistence type="predicted"/>
<protein>
    <submittedName>
        <fullName evidence="1">Uncharacterized protein</fullName>
    </submittedName>
</protein>